<dbReference type="InterPro" id="IPR023213">
    <property type="entry name" value="CAT-like_dom_sf"/>
</dbReference>
<keyword evidence="2" id="KW-0012">Acyltransferase</keyword>
<dbReference type="Pfam" id="PF02458">
    <property type="entry name" value="Transferase"/>
    <property type="match status" value="1"/>
</dbReference>
<dbReference type="PANTHER" id="PTHR31625">
    <property type="match status" value="1"/>
</dbReference>
<sequence>MTLIVHKISRVNPATNSPHDSTGSLVLPLTFFDLRWLSFHPTERVIFYKLNKDDSSRESFFSVILPKLELSLSVVLRHYLPLAGRLTWDTQDPKPRIVVFPDDYVSLTVAESDANFARVSGKGLRPEMEIRSLVPEFPVSCHSPSVLSLQVTFFPNQGFCIGIAAHHSVLDGKTMNMFIKSWAHISKHETTSLPEDLTPFLDRTVITVPALLEAKILELMSYLSQDKNSLRSLKLPPTEEIRPDLVRVTLQLTRENVKKLKERAKSESTRSHLELHLSTFVVAYAYLWTCLVKTRGGDMDRPVRFIYAADFRSRLNKPVPENYFGNCVFPIGFFGYKAGLFLGEDGFVNTVEILSDSVRGLGPIEKACELYIDGTKRVEPGTQLGSISGSNQFGSYTSDFGWGKPTRSENVSIDRNEAFSMSERRDESGGVEVGLCLKKSEMDTFISLFHNGLEN</sequence>
<dbReference type="SUPFAM" id="SSF52777">
    <property type="entry name" value="CoA-dependent acyltransferases"/>
    <property type="match status" value="1"/>
</dbReference>
<dbReference type="AlphaFoldDB" id="V4K4V9"/>
<gene>
    <name evidence="3" type="ORF">EUTSA_v10004190mg</name>
</gene>
<dbReference type="EMBL" id="KI517748">
    <property type="protein sequence ID" value="ESQ32555.1"/>
    <property type="molecule type" value="Genomic_DNA"/>
</dbReference>
<evidence type="ECO:0000313" key="4">
    <source>
        <dbReference type="Proteomes" id="UP000030689"/>
    </source>
</evidence>
<dbReference type="eggNOG" id="ENOG502QPXT">
    <property type="taxonomic scope" value="Eukaryota"/>
</dbReference>
<dbReference type="GO" id="GO:0016747">
    <property type="term" value="F:acyltransferase activity, transferring groups other than amino-acyl groups"/>
    <property type="evidence" value="ECO:0007669"/>
    <property type="project" value="UniProtKB-ARBA"/>
</dbReference>
<keyword evidence="4" id="KW-1185">Reference proteome</keyword>
<evidence type="ECO:0000256" key="2">
    <source>
        <dbReference type="ARBA" id="ARBA00023315"/>
    </source>
</evidence>
<name>V4K4V9_EUTSA</name>
<protein>
    <recommendedName>
        <fullName evidence="5">BAHD acyltransferase</fullName>
    </recommendedName>
</protein>
<dbReference type="Proteomes" id="UP000030689">
    <property type="component" value="Unassembled WGS sequence"/>
</dbReference>
<dbReference type="Gramene" id="ESQ32555">
    <property type="protein sequence ID" value="ESQ32555"/>
    <property type="gene ID" value="EUTSA_v10004190mg"/>
</dbReference>
<dbReference type="OrthoDB" id="1862401at2759"/>
<keyword evidence="1" id="KW-0808">Transferase</keyword>
<evidence type="ECO:0000313" key="3">
    <source>
        <dbReference type="EMBL" id="ESQ32555.1"/>
    </source>
</evidence>
<dbReference type="KEGG" id="eus:EUTSA_v10004190mg"/>
<reference evidence="3 4" key="1">
    <citation type="journal article" date="2013" name="Front. Plant Sci.">
        <title>The Reference Genome of the Halophytic Plant Eutrema salsugineum.</title>
        <authorList>
            <person name="Yang R."/>
            <person name="Jarvis D.E."/>
            <person name="Chen H."/>
            <person name="Beilstein M.A."/>
            <person name="Grimwood J."/>
            <person name="Jenkins J."/>
            <person name="Shu S."/>
            <person name="Prochnik S."/>
            <person name="Xin M."/>
            <person name="Ma C."/>
            <person name="Schmutz J."/>
            <person name="Wing R.A."/>
            <person name="Mitchell-Olds T."/>
            <person name="Schumaker K.S."/>
            <person name="Wang X."/>
        </authorList>
    </citation>
    <scope>NUCLEOTIDE SEQUENCE [LARGE SCALE GENOMIC DNA]</scope>
</reference>
<dbReference type="InterPro" id="IPR051504">
    <property type="entry name" value="Plant_metabolite_acyltrans"/>
</dbReference>
<proteinExistence type="predicted"/>
<dbReference type="FunFam" id="3.30.559.10:FF:000035">
    <property type="entry name" value="Phenolic glucoside malonyltransferase 1"/>
    <property type="match status" value="1"/>
</dbReference>
<evidence type="ECO:0000256" key="1">
    <source>
        <dbReference type="ARBA" id="ARBA00022679"/>
    </source>
</evidence>
<accession>V4K4V9</accession>
<dbReference type="OMA" id="IATHHAI"/>
<dbReference type="Gene3D" id="3.30.559.10">
    <property type="entry name" value="Chloramphenicol acetyltransferase-like domain"/>
    <property type="match status" value="2"/>
</dbReference>
<evidence type="ECO:0008006" key="5">
    <source>
        <dbReference type="Google" id="ProtNLM"/>
    </source>
</evidence>
<organism evidence="3 4">
    <name type="scientific">Eutrema salsugineum</name>
    <name type="common">Saltwater cress</name>
    <name type="synonym">Sisymbrium salsugineum</name>
    <dbReference type="NCBI Taxonomy" id="72664"/>
    <lineage>
        <taxon>Eukaryota</taxon>
        <taxon>Viridiplantae</taxon>
        <taxon>Streptophyta</taxon>
        <taxon>Embryophyta</taxon>
        <taxon>Tracheophyta</taxon>
        <taxon>Spermatophyta</taxon>
        <taxon>Magnoliopsida</taxon>
        <taxon>eudicotyledons</taxon>
        <taxon>Gunneridae</taxon>
        <taxon>Pentapetalae</taxon>
        <taxon>rosids</taxon>
        <taxon>malvids</taxon>
        <taxon>Brassicales</taxon>
        <taxon>Brassicaceae</taxon>
        <taxon>Eutremeae</taxon>
        <taxon>Eutrema</taxon>
    </lineage>
</organism>